<dbReference type="AlphaFoldDB" id="G5C155"/>
<keyword evidence="8" id="KW-0539">Nucleus</keyword>
<dbReference type="InParanoid" id="G5C155"/>
<evidence type="ECO:0000256" key="2">
    <source>
        <dbReference type="ARBA" id="ARBA00022723"/>
    </source>
</evidence>
<evidence type="ECO:0000256" key="6">
    <source>
        <dbReference type="ARBA" id="ARBA00023015"/>
    </source>
</evidence>
<keyword evidence="2" id="KW-0479">Metal-binding</keyword>
<dbReference type="GO" id="GO:0071565">
    <property type="term" value="C:nBAF complex"/>
    <property type="evidence" value="ECO:0007669"/>
    <property type="project" value="TreeGrafter"/>
</dbReference>
<dbReference type="GO" id="GO:0007399">
    <property type="term" value="P:nervous system development"/>
    <property type="evidence" value="ECO:0007669"/>
    <property type="project" value="TreeGrafter"/>
</dbReference>
<reference evidence="9 10" key="1">
    <citation type="journal article" date="2011" name="Nature">
        <title>Genome sequencing reveals insights into physiology and longevity of the naked mole rat.</title>
        <authorList>
            <person name="Kim E.B."/>
            <person name="Fang X."/>
            <person name="Fushan A.A."/>
            <person name="Huang Z."/>
            <person name="Lobanov A.V."/>
            <person name="Han L."/>
            <person name="Marino S.M."/>
            <person name="Sun X."/>
            <person name="Turanov A.A."/>
            <person name="Yang P."/>
            <person name="Yim S.H."/>
            <person name="Zhao X."/>
            <person name="Kasaikina M.V."/>
            <person name="Stoletzki N."/>
            <person name="Peng C."/>
            <person name="Polak P."/>
            <person name="Xiong Z."/>
            <person name="Kiezun A."/>
            <person name="Zhu Y."/>
            <person name="Chen Y."/>
            <person name="Kryukov G.V."/>
            <person name="Zhang Q."/>
            <person name="Peshkin L."/>
            <person name="Yang L."/>
            <person name="Bronson R.T."/>
            <person name="Buffenstein R."/>
            <person name="Wang B."/>
            <person name="Han C."/>
            <person name="Li Q."/>
            <person name="Chen L."/>
            <person name="Zhao W."/>
            <person name="Sunyaev S.R."/>
            <person name="Park T.J."/>
            <person name="Zhang G."/>
            <person name="Wang J."/>
            <person name="Gladyshev V.N."/>
        </authorList>
    </citation>
    <scope>NUCLEOTIDE SEQUENCE [LARGE SCALE GENOMIC DNA]</scope>
</reference>
<comment type="subcellular location">
    <subcellularLocation>
        <location evidence="1">Nucleus</location>
    </subcellularLocation>
</comment>
<dbReference type="PANTHER" id="PTHR45888:SF14">
    <property type="entry name" value="ZINC FINGER PROTEIN NEURO-D4"/>
    <property type="match status" value="1"/>
</dbReference>
<dbReference type="GO" id="GO:0008270">
    <property type="term" value="F:zinc ion binding"/>
    <property type="evidence" value="ECO:0007669"/>
    <property type="project" value="UniProtKB-KW"/>
</dbReference>
<accession>G5C155</accession>
<organism evidence="9 10">
    <name type="scientific">Heterocephalus glaber</name>
    <name type="common">Naked mole rat</name>
    <dbReference type="NCBI Taxonomy" id="10181"/>
    <lineage>
        <taxon>Eukaryota</taxon>
        <taxon>Metazoa</taxon>
        <taxon>Chordata</taxon>
        <taxon>Craniata</taxon>
        <taxon>Vertebrata</taxon>
        <taxon>Euteleostomi</taxon>
        <taxon>Mammalia</taxon>
        <taxon>Eutheria</taxon>
        <taxon>Euarchontoglires</taxon>
        <taxon>Glires</taxon>
        <taxon>Rodentia</taxon>
        <taxon>Hystricomorpha</taxon>
        <taxon>Bathyergidae</taxon>
        <taxon>Heterocephalus</taxon>
    </lineage>
</organism>
<evidence type="ECO:0000313" key="10">
    <source>
        <dbReference type="Proteomes" id="UP000006813"/>
    </source>
</evidence>
<evidence type="ECO:0000256" key="4">
    <source>
        <dbReference type="ARBA" id="ARBA00022771"/>
    </source>
</evidence>
<evidence type="ECO:0000256" key="8">
    <source>
        <dbReference type="ARBA" id="ARBA00023242"/>
    </source>
</evidence>
<dbReference type="PANTHER" id="PTHR45888">
    <property type="entry name" value="HL01030P-RELATED"/>
    <property type="match status" value="1"/>
</dbReference>
<dbReference type="STRING" id="10181.G5C155"/>
<name>G5C155_HETGA</name>
<protein>
    <submittedName>
        <fullName evidence="9">Zinc finger protein neuro-d4</fullName>
    </submittedName>
</protein>
<dbReference type="Proteomes" id="UP000006813">
    <property type="component" value="Unassembled WGS sequence"/>
</dbReference>
<keyword evidence="3" id="KW-0677">Repeat</keyword>
<sequence length="142" mass="15924">MSVISVGNGIRIGPGLSYHYTHTHLAEEEGEEHAKCHALPFHRKNNHKQFYKELAWVPEAQRKHTAKKGPDSTVIPNSYCDFRLGGSKKTGSPEDLISCTDCGRSEHPSCLQFTVIMGGCEDLPLAVHRVQILQPVQHLRER</sequence>
<evidence type="ECO:0000256" key="3">
    <source>
        <dbReference type="ARBA" id="ARBA00022737"/>
    </source>
</evidence>
<evidence type="ECO:0000256" key="7">
    <source>
        <dbReference type="ARBA" id="ARBA00023163"/>
    </source>
</evidence>
<dbReference type="EMBL" id="JH172823">
    <property type="protein sequence ID" value="EHB15266.1"/>
    <property type="molecule type" value="Genomic_DNA"/>
</dbReference>
<evidence type="ECO:0000313" key="9">
    <source>
        <dbReference type="EMBL" id="EHB15266.1"/>
    </source>
</evidence>
<proteinExistence type="predicted"/>
<evidence type="ECO:0000256" key="5">
    <source>
        <dbReference type="ARBA" id="ARBA00022833"/>
    </source>
</evidence>
<gene>
    <name evidence="9" type="ORF">GW7_04050</name>
</gene>
<keyword evidence="4" id="KW-0863">Zinc-finger</keyword>
<keyword evidence="6" id="KW-0805">Transcription regulation</keyword>
<keyword evidence="5" id="KW-0862">Zinc</keyword>
<keyword evidence="7" id="KW-0804">Transcription</keyword>
<evidence type="ECO:0000256" key="1">
    <source>
        <dbReference type="ARBA" id="ARBA00004123"/>
    </source>
</evidence>